<dbReference type="RefSeq" id="XP_012205398.1">
    <property type="nucleotide sequence ID" value="XM_012350008.1"/>
</dbReference>
<reference evidence="1 2" key="1">
    <citation type="journal article" date="2013" name="PLoS Genet.">
        <title>Distinctive expansion of potential virulence genes in the genome of the oomycete fish pathogen Saprolegnia parasitica.</title>
        <authorList>
            <person name="Jiang R.H."/>
            <person name="de Bruijn I."/>
            <person name="Haas B.J."/>
            <person name="Belmonte R."/>
            <person name="Lobach L."/>
            <person name="Christie J."/>
            <person name="van den Ackerveken G."/>
            <person name="Bottin A."/>
            <person name="Bulone V."/>
            <person name="Diaz-Moreno S.M."/>
            <person name="Dumas B."/>
            <person name="Fan L."/>
            <person name="Gaulin E."/>
            <person name="Govers F."/>
            <person name="Grenville-Briggs L.J."/>
            <person name="Horner N.R."/>
            <person name="Levin J.Z."/>
            <person name="Mammella M."/>
            <person name="Meijer H.J."/>
            <person name="Morris P."/>
            <person name="Nusbaum C."/>
            <person name="Oome S."/>
            <person name="Phillips A.J."/>
            <person name="van Rooyen D."/>
            <person name="Rzeszutek E."/>
            <person name="Saraiva M."/>
            <person name="Secombes C.J."/>
            <person name="Seidl M.F."/>
            <person name="Snel B."/>
            <person name="Stassen J.H."/>
            <person name="Sykes S."/>
            <person name="Tripathy S."/>
            <person name="van den Berg H."/>
            <person name="Vega-Arreguin J.C."/>
            <person name="Wawra S."/>
            <person name="Young S.K."/>
            <person name="Zeng Q."/>
            <person name="Dieguez-Uribeondo J."/>
            <person name="Russ C."/>
            <person name="Tyler B.M."/>
            <person name="van West P."/>
        </authorList>
    </citation>
    <scope>NUCLEOTIDE SEQUENCE [LARGE SCALE GENOMIC DNA]</scope>
    <source>
        <strain evidence="1 2">CBS 223.65</strain>
    </source>
</reference>
<evidence type="ECO:0000313" key="2">
    <source>
        <dbReference type="Proteomes" id="UP000030745"/>
    </source>
</evidence>
<dbReference type="Proteomes" id="UP000030745">
    <property type="component" value="Unassembled WGS sequence"/>
</dbReference>
<name>A0A067C070_SAPPC</name>
<dbReference type="VEuPathDB" id="FungiDB:SPRG_10079"/>
<sequence length="50" mass="5711">MASQPPPIPLDDAVQTFWSNVSETYTDMANQRMTIQGYKHDRFVAKDLVP</sequence>
<organism evidence="1 2">
    <name type="scientific">Saprolegnia parasitica (strain CBS 223.65)</name>
    <dbReference type="NCBI Taxonomy" id="695850"/>
    <lineage>
        <taxon>Eukaryota</taxon>
        <taxon>Sar</taxon>
        <taxon>Stramenopiles</taxon>
        <taxon>Oomycota</taxon>
        <taxon>Saprolegniomycetes</taxon>
        <taxon>Saprolegniales</taxon>
        <taxon>Saprolegniaceae</taxon>
        <taxon>Saprolegnia</taxon>
    </lineage>
</organism>
<keyword evidence="2" id="KW-1185">Reference proteome</keyword>
<evidence type="ECO:0000313" key="1">
    <source>
        <dbReference type="EMBL" id="KDO23933.1"/>
    </source>
</evidence>
<protein>
    <submittedName>
        <fullName evidence="1">Uncharacterized protein</fullName>
    </submittedName>
</protein>
<proteinExistence type="predicted"/>
<dbReference type="AlphaFoldDB" id="A0A067C070"/>
<dbReference type="EMBL" id="KK583248">
    <property type="protein sequence ID" value="KDO23933.1"/>
    <property type="molecule type" value="Genomic_DNA"/>
</dbReference>
<gene>
    <name evidence="1" type="ORF">SPRG_10079</name>
</gene>
<dbReference type="GeneID" id="24132207"/>
<dbReference type="KEGG" id="spar:SPRG_10079"/>
<accession>A0A067C070</accession>